<feature type="domain" description="Cadherin" evidence="4">
    <location>
        <begin position="194"/>
        <end position="302"/>
    </location>
</feature>
<dbReference type="AlphaFoldDB" id="A0A6H5HDX3"/>
<dbReference type="InterPro" id="IPR050122">
    <property type="entry name" value="RTK"/>
</dbReference>
<feature type="compositionally biased region" description="Pro residues" evidence="2">
    <location>
        <begin position="311"/>
        <end position="344"/>
    </location>
</feature>
<keyword evidence="3" id="KW-0472">Membrane</keyword>
<feature type="compositionally biased region" description="Pro residues" evidence="2">
    <location>
        <begin position="388"/>
        <end position="418"/>
    </location>
</feature>
<dbReference type="GO" id="GO:0043235">
    <property type="term" value="C:receptor complex"/>
    <property type="evidence" value="ECO:0007669"/>
    <property type="project" value="TreeGrafter"/>
</dbReference>
<dbReference type="GO" id="GO:0007156">
    <property type="term" value="P:homophilic cell adhesion via plasma membrane adhesion molecules"/>
    <property type="evidence" value="ECO:0007669"/>
    <property type="project" value="InterPro"/>
</dbReference>
<evidence type="ECO:0000313" key="5">
    <source>
        <dbReference type="EMBL" id="CAB0011620.1"/>
    </source>
</evidence>
<dbReference type="PANTHER" id="PTHR24416">
    <property type="entry name" value="TYROSINE-PROTEIN KINASE RECEPTOR"/>
    <property type="match status" value="1"/>
</dbReference>
<dbReference type="InterPro" id="IPR002126">
    <property type="entry name" value="Cadherin-like_dom"/>
</dbReference>
<dbReference type="InterPro" id="IPR001245">
    <property type="entry name" value="Ser-Thr/Tyr_kinase_cat_dom"/>
</dbReference>
<keyword evidence="1" id="KW-0106">Calcium</keyword>
<dbReference type="PANTHER" id="PTHR24416:SF621">
    <property type="entry name" value="TYROSINE KINASE RECEPTOR CAD96CA"/>
    <property type="match status" value="1"/>
</dbReference>
<dbReference type="EMBL" id="CADCXU010024234">
    <property type="protein sequence ID" value="CAB0011620.1"/>
    <property type="molecule type" value="Genomic_DNA"/>
</dbReference>
<feature type="compositionally biased region" description="Low complexity" evidence="2">
    <location>
        <begin position="359"/>
        <end position="371"/>
    </location>
</feature>
<dbReference type="PROSITE" id="PS50268">
    <property type="entry name" value="CADHERIN_2"/>
    <property type="match status" value="1"/>
</dbReference>
<feature type="non-terminal residue" evidence="5">
    <location>
        <position position="607"/>
    </location>
</feature>
<feature type="transmembrane region" description="Helical" evidence="3">
    <location>
        <begin position="428"/>
        <end position="452"/>
    </location>
</feature>
<evidence type="ECO:0000313" key="6">
    <source>
        <dbReference type="Proteomes" id="UP000479000"/>
    </source>
</evidence>
<dbReference type="GO" id="GO:0005509">
    <property type="term" value="F:calcium ion binding"/>
    <property type="evidence" value="ECO:0007669"/>
    <property type="project" value="UniProtKB-UniRule"/>
</dbReference>
<evidence type="ECO:0000256" key="1">
    <source>
        <dbReference type="PROSITE-ProRule" id="PRU00043"/>
    </source>
</evidence>
<dbReference type="InterPro" id="IPR011009">
    <property type="entry name" value="Kinase-like_dom_sf"/>
</dbReference>
<dbReference type="CDD" id="cd11304">
    <property type="entry name" value="Cadherin_repeat"/>
    <property type="match status" value="1"/>
</dbReference>
<dbReference type="SUPFAM" id="SSF49313">
    <property type="entry name" value="Cadherin-like"/>
    <property type="match status" value="1"/>
</dbReference>
<evidence type="ECO:0000256" key="3">
    <source>
        <dbReference type="SAM" id="Phobius"/>
    </source>
</evidence>
<proteinExistence type="predicted"/>
<feature type="non-terminal residue" evidence="5">
    <location>
        <position position="1"/>
    </location>
</feature>
<dbReference type="GO" id="GO:0004714">
    <property type="term" value="F:transmembrane receptor protein tyrosine kinase activity"/>
    <property type="evidence" value="ECO:0007669"/>
    <property type="project" value="TreeGrafter"/>
</dbReference>
<dbReference type="GO" id="GO:0005886">
    <property type="term" value="C:plasma membrane"/>
    <property type="evidence" value="ECO:0007669"/>
    <property type="project" value="TreeGrafter"/>
</dbReference>
<keyword evidence="6" id="KW-1185">Reference proteome</keyword>
<protein>
    <recommendedName>
        <fullName evidence="4">Cadherin domain-containing protein</fullName>
    </recommendedName>
</protein>
<organism evidence="5 6">
    <name type="scientific">Nesidiocoris tenuis</name>
    <dbReference type="NCBI Taxonomy" id="355587"/>
    <lineage>
        <taxon>Eukaryota</taxon>
        <taxon>Metazoa</taxon>
        <taxon>Ecdysozoa</taxon>
        <taxon>Arthropoda</taxon>
        <taxon>Hexapoda</taxon>
        <taxon>Insecta</taxon>
        <taxon>Pterygota</taxon>
        <taxon>Neoptera</taxon>
        <taxon>Paraneoptera</taxon>
        <taxon>Hemiptera</taxon>
        <taxon>Heteroptera</taxon>
        <taxon>Panheteroptera</taxon>
        <taxon>Cimicomorpha</taxon>
        <taxon>Miridae</taxon>
        <taxon>Dicyphina</taxon>
        <taxon>Nesidiocoris</taxon>
    </lineage>
</organism>
<evidence type="ECO:0000256" key="2">
    <source>
        <dbReference type="SAM" id="MobiDB-lite"/>
    </source>
</evidence>
<keyword evidence="3" id="KW-0812">Transmembrane</keyword>
<dbReference type="Proteomes" id="UP000479000">
    <property type="component" value="Unassembled WGS sequence"/>
</dbReference>
<dbReference type="PRINTS" id="PR00109">
    <property type="entry name" value="TYRKINASE"/>
</dbReference>
<dbReference type="SUPFAM" id="SSF56112">
    <property type="entry name" value="Protein kinase-like (PK-like)"/>
    <property type="match status" value="1"/>
</dbReference>
<gene>
    <name evidence="5" type="ORF">NTEN_LOCUS16536</name>
</gene>
<evidence type="ECO:0000259" key="4">
    <source>
        <dbReference type="PROSITE" id="PS50268"/>
    </source>
</evidence>
<name>A0A6H5HDX3_9HEMI</name>
<dbReference type="OrthoDB" id="3256376at2759"/>
<dbReference type="InterPro" id="IPR015919">
    <property type="entry name" value="Cadherin-like_sf"/>
</dbReference>
<keyword evidence="3" id="KW-1133">Transmembrane helix</keyword>
<dbReference type="GO" id="GO:0007169">
    <property type="term" value="P:cell surface receptor protein tyrosine kinase signaling pathway"/>
    <property type="evidence" value="ECO:0007669"/>
    <property type="project" value="TreeGrafter"/>
</dbReference>
<reference evidence="5 6" key="1">
    <citation type="submission" date="2020-02" db="EMBL/GenBank/DDBJ databases">
        <authorList>
            <person name="Ferguson B K."/>
        </authorList>
    </citation>
    <scope>NUCLEOTIDE SEQUENCE [LARGE SCALE GENOMIC DNA]</scope>
</reference>
<accession>A0A6H5HDX3</accession>
<feature type="compositionally biased region" description="Basic and acidic residues" evidence="2">
    <location>
        <begin position="346"/>
        <end position="355"/>
    </location>
</feature>
<feature type="region of interest" description="Disordered" evidence="2">
    <location>
        <begin position="287"/>
        <end position="418"/>
    </location>
</feature>
<dbReference type="Gene3D" id="2.60.40.60">
    <property type="entry name" value="Cadherins"/>
    <property type="match status" value="1"/>
</dbReference>
<dbReference type="Pfam" id="PF07714">
    <property type="entry name" value="PK_Tyr_Ser-Thr"/>
    <property type="match status" value="1"/>
</dbReference>
<dbReference type="Gene3D" id="1.10.510.10">
    <property type="entry name" value="Transferase(Phosphotransferase) domain 1"/>
    <property type="match status" value="1"/>
</dbReference>
<sequence length="607" mass="67035">TPTHNQRRLPCESFKSFPVPTRLLRQVQVYRREVSQRSGRSLDARVQVPAGHKFVPLCLPSEGGENAQLPSCRPANYSCSNIGRRFRPDGSENSISIIFLEKVVVALSFSRCDLTSVGHLFDYCLFQNVDAWIFNIHANVQLLAVNAAHVHPLIFLSSGKYRPNQGYSRINKKGAWSQPINSPPILHVERKWIIPDTEPIDSVVTKARGDDLEGDQLEFGLEQVQTYNLNIGHSGPLPFTIDSRTGVVRTNQSLTGLGNSSLNLYVTVTDGTYTQKTGVWVVILDSKNPDNSDAASGGRPKFDIPLQMRPPGFPLEPPPNLGRPPIPPLPPKPPPLPTQPPPPIAEAKETTKKPGTDGSRSNTTSSTTFSTAENPNTSPQPAAGPKLKNPPQPPKPEHAPPSPPTPPSPSPPYPNVYPPPPHPNITDIALTVIPVTMVTIAFSVVVIAAFLFRRRICGSTKKKKKKKASKKDDMVTKLTYFIERLFTATWLREMFSSTRTIRVKLPISDSPETSSLATSTNGSPKDGSLSGTNYRKFKFSLFLRWIPTTTCSPNFCRNFRWMAPESLYDNVFSVKSDVWSFGVLIWEIVTLGSTPYPGLSAMEVMKR</sequence>